<evidence type="ECO:0000313" key="3">
    <source>
        <dbReference type="Proteomes" id="UP000295573"/>
    </source>
</evidence>
<evidence type="ECO:0000256" key="1">
    <source>
        <dbReference type="SAM" id="SignalP"/>
    </source>
</evidence>
<evidence type="ECO:0000313" key="2">
    <source>
        <dbReference type="EMBL" id="TCO52138.1"/>
    </source>
</evidence>
<dbReference type="AlphaFoldDB" id="A0A4R2J6I9"/>
<feature type="chain" id="PRO_5020739683" description="Quercetin dioxygenase-like cupin family protein" evidence="1">
    <location>
        <begin position="28"/>
        <end position="163"/>
    </location>
</feature>
<dbReference type="OrthoDB" id="129561at2"/>
<feature type="signal peptide" evidence="1">
    <location>
        <begin position="1"/>
        <end position="27"/>
    </location>
</feature>
<keyword evidence="3" id="KW-1185">Reference proteome</keyword>
<protein>
    <recommendedName>
        <fullName evidence="4">Quercetin dioxygenase-like cupin family protein</fullName>
    </recommendedName>
</protein>
<reference evidence="2 3" key="1">
    <citation type="journal article" date="2015" name="Stand. Genomic Sci.">
        <title>Genomic Encyclopedia of Bacterial and Archaeal Type Strains, Phase III: the genomes of soil and plant-associated and newly described type strains.</title>
        <authorList>
            <person name="Whitman W.B."/>
            <person name="Woyke T."/>
            <person name="Klenk H.P."/>
            <person name="Zhou Y."/>
            <person name="Lilburn T.G."/>
            <person name="Beck B.J."/>
            <person name="De Vos P."/>
            <person name="Vandamme P."/>
            <person name="Eisen J.A."/>
            <person name="Garrity G."/>
            <person name="Hugenholtz P."/>
            <person name="Kyrpides N.C."/>
        </authorList>
    </citation>
    <scope>NUCLEOTIDE SEQUENCE [LARGE SCALE GENOMIC DNA]</scope>
    <source>
        <strain evidence="2 3">VKM Ac-2541</strain>
    </source>
</reference>
<dbReference type="Gene3D" id="2.60.120.10">
    <property type="entry name" value="Jelly Rolls"/>
    <property type="match status" value="1"/>
</dbReference>
<dbReference type="RefSeq" id="WP_132144494.1">
    <property type="nucleotide sequence ID" value="NZ_SLWR01000001.1"/>
</dbReference>
<accession>A0A4R2J6I9</accession>
<dbReference type="InterPro" id="IPR014710">
    <property type="entry name" value="RmlC-like_jellyroll"/>
</dbReference>
<dbReference type="InterPro" id="IPR011051">
    <property type="entry name" value="RmlC_Cupin_sf"/>
</dbReference>
<name>A0A4R2J6I9_9ACTN</name>
<organism evidence="2 3">
    <name type="scientific">Kribbella antiqua</name>
    <dbReference type="NCBI Taxonomy" id="2512217"/>
    <lineage>
        <taxon>Bacteria</taxon>
        <taxon>Bacillati</taxon>
        <taxon>Actinomycetota</taxon>
        <taxon>Actinomycetes</taxon>
        <taxon>Propionibacteriales</taxon>
        <taxon>Kribbellaceae</taxon>
        <taxon>Kribbella</taxon>
    </lineage>
</organism>
<evidence type="ECO:0008006" key="4">
    <source>
        <dbReference type="Google" id="ProtNLM"/>
    </source>
</evidence>
<dbReference type="EMBL" id="SLWR01000001">
    <property type="protein sequence ID" value="TCO52138.1"/>
    <property type="molecule type" value="Genomic_DNA"/>
</dbReference>
<sequence>MKFSRVRLLAAGVVLVGSAVLVPGAFASAPSGFTATTLVTADLDQTVKINSDRVKLQTKEPTDVRVQRIVIAAGGSSGWHHHPGVVIIAIDSGSLTFWDSECNATTYGPGLPNGSVLTESGDEPGQVTSVNGGTSYTTFIAPSADPPVFRIEDNPPPCATRVG</sequence>
<comment type="caution">
    <text evidence="2">The sequence shown here is derived from an EMBL/GenBank/DDBJ whole genome shotgun (WGS) entry which is preliminary data.</text>
</comment>
<keyword evidence="1" id="KW-0732">Signal</keyword>
<proteinExistence type="predicted"/>
<gene>
    <name evidence="2" type="ORF">EV646_1011135</name>
</gene>
<dbReference type="SUPFAM" id="SSF51182">
    <property type="entry name" value="RmlC-like cupins"/>
    <property type="match status" value="1"/>
</dbReference>
<dbReference type="Proteomes" id="UP000295573">
    <property type="component" value="Unassembled WGS sequence"/>
</dbReference>